<comment type="caution">
    <text evidence="2">The sequence shown here is derived from an EMBL/GenBank/DDBJ whole genome shotgun (WGS) entry which is preliminary data.</text>
</comment>
<dbReference type="Proteomes" id="UP001501523">
    <property type="component" value="Unassembled WGS sequence"/>
</dbReference>
<dbReference type="CDD" id="cd00063">
    <property type="entry name" value="FN3"/>
    <property type="match status" value="1"/>
</dbReference>
<organism evidence="2 3">
    <name type="scientific">Dokdonella soli</name>
    <dbReference type="NCBI Taxonomy" id="529810"/>
    <lineage>
        <taxon>Bacteria</taxon>
        <taxon>Pseudomonadati</taxon>
        <taxon>Pseudomonadota</taxon>
        <taxon>Gammaproteobacteria</taxon>
        <taxon>Lysobacterales</taxon>
        <taxon>Rhodanobacteraceae</taxon>
        <taxon>Dokdonella</taxon>
    </lineage>
</organism>
<evidence type="ECO:0000259" key="1">
    <source>
        <dbReference type="PROSITE" id="PS50853"/>
    </source>
</evidence>
<dbReference type="EMBL" id="BAAAEU010000024">
    <property type="protein sequence ID" value="GAA0720993.1"/>
    <property type="molecule type" value="Genomic_DNA"/>
</dbReference>
<gene>
    <name evidence="2" type="ORF">GCM10009105_30940</name>
</gene>
<keyword evidence="3" id="KW-1185">Reference proteome</keyword>
<protein>
    <recommendedName>
        <fullName evidence="1">Fibronectin type-III domain-containing protein</fullName>
    </recommendedName>
</protein>
<proteinExistence type="predicted"/>
<name>A0ABP3U3Q2_9GAMM</name>
<feature type="domain" description="Fibronectin type-III" evidence="1">
    <location>
        <begin position="627"/>
        <end position="719"/>
    </location>
</feature>
<evidence type="ECO:0000313" key="2">
    <source>
        <dbReference type="EMBL" id="GAA0720993.1"/>
    </source>
</evidence>
<dbReference type="Gene3D" id="2.60.40.10">
    <property type="entry name" value="Immunoglobulins"/>
    <property type="match status" value="1"/>
</dbReference>
<dbReference type="InterPro" id="IPR013783">
    <property type="entry name" value="Ig-like_fold"/>
</dbReference>
<evidence type="ECO:0000313" key="3">
    <source>
        <dbReference type="Proteomes" id="UP001501523"/>
    </source>
</evidence>
<dbReference type="InterPro" id="IPR003961">
    <property type="entry name" value="FN3_dom"/>
</dbReference>
<dbReference type="PROSITE" id="PS50853">
    <property type="entry name" value="FN3"/>
    <property type="match status" value="1"/>
</dbReference>
<dbReference type="SUPFAM" id="SSF49265">
    <property type="entry name" value="Fibronectin type III"/>
    <property type="match status" value="1"/>
</dbReference>
<dbReference type="InterPro" id="IPR036116">
    <property type="entry name" value="FN3_sf"/>
</dbReference>
<accession>A0ABP3U3Q2</accession>
<sequence>MRDIIAQLPPAQVPGREQEPREVPNIFLKPGYVGISQEQADFRLPGIQTRKLGITAPSPIQSFDGQDYTSCGPGCVPPDTNGDVSDKHFIQWVNTSWAIYDKITGSKVSGPTPGNSFWIGFGGACESGNDGDPIALWDPQAHRWVMSQFSVAGNAQCVAISTTSDPLGTYYRYQFNWPNFGDYPKLAVWTDTTGTQDAYLLITHEFDASSNFVGAAFIAMQRDKMLQGQPAAMVRFPGNDAYGVEPVNLTGLLAAPAGSCPAYVHFDASTSEYKFWDLCLNWTTPASSTLSATPTRVAAGAPFVPNYNDVAELGTSSGLNAFGTHIMYRANARAFPPGAPTQLSLAVNHTVLGAAQQGGIKWVHFALKSSSPSVPSDRIFSDGFDPAAAAQALGKAILDEGTFAPDNNTRWMGGIAVDANGDIGVGYSVSSSSINPKINITGRSLNDAAGMLRDEQTCTAAATGSQLTTLNRWGDYSSMSVDPADQCTFWFTNEYYPTTSSGAWSTRICSFRFAGCGSPDFAFVSDTPRRLQICGATATADPSYALRAGVLNGFAGPVTLDTSGIPAGTTASFSVNPIQAPGSSTFTLTGGRNLPSGEYSYTAIGASGALTRTLGLQLGVSATAAAAPPLVAPVNATTGVKVRPLLSWTATPGALSYTVEVATSAAFSTIVASGNVTGTSWAVNVSLTPNTQYFWRVRAHNYCGDGANSAAFSFTTGVPGQCAVGTTLNTVFKDNFQGGINGWTTAGGGATGWTQMTAPTGTGLTGTLWGIPDNSTTSDRQLISPTIALPAAAKSVMLSYDTYHHFEENGPQGCWDNATLTIKAGNAAGFSYLGPNRMFTDPYTGLVASGEINAGLTAWCQVAASVPVRSVVDLDDFAGQSVQLNFRATTDSNGVAPAPNGWYIANLKVDVCQ</sequence>
<reference evidence="3" key="1">
    <citation type="journal article" date="2019" name="Int. J. Syst. Evol. Microbiol.">
        <title>The Global Catalogue of Microorganisms (GCM) 10K type strain sequencing project: providing services to taxonomists for standard genome sequencing and annotation.</title>
        <authorList>
            <consortium name="The Broad Institute Genomics Platform"/>
            <consortium name="The Broad Institute Genome Sequencing Center for Infectious Disease"/>
            <person name="Wu L."/>
            <person name="Ma J."/>
        </authorList>
    </citation>
    <scope>NUCLEOTIDE SEQUENCE [LARGE SCALE GENOMIC DNA]</scope>
    <source>
        <strain evidence="3">JCM 15421</strain>
    </source>
</reference>